<keyword evidence="3 9" id="KW-0597">Phosphoprotein</keyword>
<comment type="catalytic activity">
    <reaction evidence="1">
        <text>ATP + protein L-histidine = ADP + protein N-phospho-L-histidine.</text>
        <dbReference type="EC" id="2.7.13.3"/>
    </reaction>
</comment>
<name>A0A2P8FI65_9BACT</name>
<dbReference type="CDD" id="cd00075">
    <property type="entry name" value="HATPase"/>
    <property type="match status" value="1"/>
</dbReference>
<dbReference type="SMART" id="SM00342">
    <property type="entry name" value="HTH_ARAC"/>
    <property type="match status" value="1"/>
</dbReference>
<keyword evidence="4" id="KW-0808">Transferase</keyword>
<dbReference type="Gene3D" id="1.10.287.130">
    <property type="match status" value="1"/>
</dbReference>
<dbReference type="Gene3D" id="3.40.50.2300">
    <property type="match status" value="1"/>
</dbReference>
<dbReference type="PRINTS" id="PR00344">
    <property type="entry name" value="BCTRLSENSOR"/>
</dbReference>
<dbReference type="Gene3D" id="3.30.565.10">
    <property type="entry name" value="Histidine kinase-like ATPase, C-terminal domain"/>
    <property type="match status" value="1"/>
</dbReference>
<feature type="domain" description="Histidine kinase" evidence="12">
    <location>
        <begin position="77"/>
        <end position="295"/>
    </location>
</feature>
<dbReference type="InterPro" id="IPR005467">
    <property type="entry name" value="His_kinase_dom"/>
</dbReference>
<dbReference type="InterPro" id="IPR003594">
    <property type="entry name" value="HATPase_dom"/>
</dbReference>
<dbReference type="PROSITE" id="PS50110">
    <property type="entry name" value="RESPONSE_REGULATORY"/>
    <property type="match status" value="1"/>
</dbReference>
<keyword evidence="10" id="KW-1133">Transmembrane helix</keyword>
<evidence type="ECO:0000259" key="12">
    <source>
        <dbReference type="PROSITE" id="PS50109"/>
    </source>
</evidence>
<dbReference type="SMART" id="SM00387">
    <property type="entry name" value="HATPase_c"/>
    <property type="match status" value="1"/>
</dbReference>
<evidence type="ECO:0000313" key="14">
    <source>
        <dbReference type="EMBL" id="PSL21411.1"/>
    </source>
</evidence>
<proteinExistence type="predicted"/>
<dbReference type="EC" id="2.7.13.3" evidence="2"/>
<dbReference type="InterPro" id="IPR018062">
    <property type="entry name" value="HTH_AraC-typ_CS"/>
</dbReference>
<dbReference type="Pfam" id="PF00512">
    <property type="entry name" value="HisKA"/>
    <property type="match status" value="1"/>
</dbReference>
<evidence type="ECO:0000259" key="11">
    <source>
        <dbReference type="PROSITE" id="PS01124"/>
    </source>
</evidence>
<sequence>MKTLLVFFRALLVPAFTSSEYLTQAQMAPGWKTWYAYLGYLLLTAMVIFAVTRFFWLQSSFRKENALNQAKLDFFTNISHEIRTHLSLIIGPLEKASQQAKEGKNVDHYLGYARSNSDRLMLLVNELLDFRKIQSGSERLQVQEYDVVKVIQNVIAAFEHSAIERDIQTSLLCPDEPVMLWFDLGQMQKVFYNLISNAYKFSPEGGKVTVRIAEFSNEVLFTIEDNGKGISEEHLRNLFTYYYQADSEKPGYGLGLALSKSIVEQHRGYLTAESRLATKFSHGSTTLAIRMLRENRHFAPDQIAVKSNEYFGSIPGATQAVPVSDDPFPEKQANTMLIIEDNDQLRVFIKELFRHEFNTLEGENGLQGLELANEHLPDVILSDVMMPGMNGLELCSRLKNNIATSHIPIVLLTARTQNKQIVEGLASGADDYLVKPFDPRILELKVANLIRLRNELKEFYRESVTSDQHTANSIAQDVNDAFIDKLRALLIENISDPKFGVNELAFKVGMSVSALYRKLKLLTGMTVNDFTKAIRLSEAKKLLESGVYNVGEVATIIGFEDSRHFSKEFAKAFGKKPNEIKKQS</sequence>
<evidence type="ECO:0000256" key="2">
    <source>
        <dbReference type="ARBA" id="ARBA00012438"/>
    </source>
</evidence>
<dbReference type="SMART" id="SM00448">
    <property type="entry name" value="REC"/>
    <property type="match status" value="1"/>
</dbReference>
<keyword evidence="6" id="KW-0805">Transcription regulation</keyword>
<keyword evidence="8" id="KW-0804">Transcription</keyword>
<keyword evidence="10" id="KW-0472">Membrane</keyword>
<dbReference type="Pfam" id="PF00072">
    <property type="entry name" value="Response_reg"/>
    <property type="match status" value="1"/>
</dbReference>
<dbReference type="SUPFAM" id="SSF52172">
    <property type="entry name" value="CheY-like"/>
    <property type="match status" value="1"/>
</dbReference>
<evidence type="ECO:0000256" key="9">
    <source>
        <dbReference type="PROSITE-ProRule" id="PRU00169"/>
    </source>
</evidence>
<dbReference type="SMART" id="SM00388">
    <property type="entry name" value="HisKA"/>
    <property type="match status" value="1"/>
</dbReference>
<dbReference type="RefSeq" id="WP_229211208.1">
    <property type="nucleotide sequence ID" value="NZ_PYAS01000022.1"/>
</dbReference>
<dbReference type="EMBL" id="PYAS01000022">
    <property type="protein sequence ID" value="PSL21411.1"/>
    <property type="molecule type" value="Genomic_DNA"/>
</dbReference>
<accession>A0A2P8FI65</accession>
<evidence type="ECO:0000256" key="1">
    <source>
        <dbReference type="ARBA" id="ARBA00000085"/>
    </source>
</evidence>
<dbReference type="InterPro" id="IPR009057">
    <property type="entry name" value="Homeodomain-like_sf"/>
</dbReference>
<dbReference type="FunFam" id="3.30.565.10:FF:000006">
    <property type="entry name" value="Sensor histidine kinase WalK"/>
    <property type="match status" value="1"/>
</dbReference>
<keyword evidence="7" id="KW-0238">DNA-binding</keyword>
<dbReference type="InterPro" id="IPR036097">
    <property type="entry name" value="HisK_dim/P_sf"/>
</dbReference>
<evidence type="ECO:0000256" key="3">
    <source>
        <dbReference type="ARBA" id="ARBA00022553"/>
    </source>
</evidence>
<dbReference type="InterPro" id="IPR004358">
    <property type="entry name" value="Sig_transdc_His_kin-like_C"/>
</dbReference>
<evidence type="ECO:0000256" key="10">
    <source>
        <dbReference type="SAM" id="Phobius"/>
    </source>
</evidence>
<dbReference type="InterPro" id="IPR003661">
    <property type="entry name" value="HisK_dim/P_dom"/>
</dbReference>
<dbReference type="AlphaFoldDB" id="A0A2P8FI65"/>
<evidence type="ECO:0000256" key="4">
    <source>
        <dbReference type="ARBA" id="ARBA00022679"/>
    </source>
</evidence>
<feature type="domain" description="Response regulatory" evidence="13">
    <location>
        <begin position="335"/>
        <end position="450"/>
    </location>
</feature>
<dbReference type="Pfam" id="PF12833">
    <property type="entry name" value="HTH_18"/>
    <property type="match status" value="1"/>
</dbReference>
<protein>
    <recommendedName>
        <fullName evidence="2">histidine kinase</fullName>
        <ecNumber evidence="2">2.7.13.3</ecNumber>
    </recommendedName>
</protein>
<keyword evidence="10" id="KW-0812">Transmembrane</keyword>
<dbReference type="PROSITE" id="PS00041">
    <property type="entry name" value="HTH_ARAC_FAMILY_1"/>
    <property type="match status" value="1"/>
</dbReference>
<reference evidence="14 15" key="1">
    <citation type="submission" date="2018-03" db="EMBL/GenBank/DDBJ databases">
        <title>Genomic Encyclopedia of Archaeal and Bacterial Type Strains, Phase II (KMG-II): from individual species to whole genera.</title>
        <authorList>
            <person name="Goeker M."/>
        </authorList>
    </citation>
    <scope>NUCLEOTIDE SEQUENCE [LARGE SCALE GENOMIC DNA]</scope>
    <source>
        <strain evidence="14 15">DSM 29057</strain>
    </source>
</reference>
<dbReference type="InterPro" id="IPR001789">
    <property type="entry name" value="Sig_transdc_resp-reg_receiver"/>
</dbReference>
<evidence type="ECO:0000259" key="13">
    <source>
        <dbReference type="PROSITE" id="PS50110"/>
    </source>
</evidence>
<keyword evidence="15" id="KW-1185">Reference proteome</keyword>
<dbReference type="PANTHER" id="PTHR43547">
    <property type="entry name" value="TWO-COMPONENT HISTIDINE KINASE"/>
    <property type="match status" value="1"/>
</dbReference>
<feature type="domain" description="HTH araC/xylS-type" evidence="11">
    <location>
        <begin position="484"/>
        <end position="583"/>
    </location>
</feature>
<evidence type="ECO:0000256" key="7">
    <source>
        <dbReference type="ARBA" id="ARBA00023125"/>
    </source>
</evidence>
<dbReference type="CDD" id="cd00082">
    <property type="entry name" value="HisKA"/>
    <property type="match status" value="1"/>
</dbReference>
<evidence type="ECO:0000256" key="8">
    <source>
        <dbReference type="ARBA" id="ARBA00023163"/>
    </source>
</evidence>
<feature type="transmembrane region" description="Helical" evidence="10">
    <location>
        <begin position="35"/>
        <end position="56"/>
    </location>
</feature>
<gene>
    <name evidence="14" type="ORF">CLV60_12228</name>
</gene>
<dbReference type="PROSITE" id="PS01124">
    <property type="entry name" value="HTH_ARAC_FAMILY_2"/>
    <property type="match status" value="1"/>
</dbReference>
<dbReference type="Gene3D" id="1.10.10.60">
    <property type="entry name" value="Homeodomain-like"/>
    <property type="match status" value="1"/>
</dbReference>
<dbReference type="InterPro" id="IPR018060">
    <property type="entry name" value="HTH_AraC"/>
</dbReference>
<dbReference type="PANTHER" id="PTHR43547:SF2">
    <property type="entry name" value="HYBRID SIGNAL TRANSDUCTION HISTIDINE KINASE C"/>
    <property type="match status" value="1"/>
</dbReference>
<dbReference type="InterPro" id="IPR036890">
    <property type="entry name" value="HATPase_C_sf"/>
</dbReference>
<evidence type="ECO:0000313" key="15">
    <source>
        <dbReference type="Proteomes" id="UP000241964"/>
    </source>
</evidence>
<feature type="modified residue" description="4-aspartylphosphate" evidence="9">
    <location>
        <position position="383"/>
    </location>
</feature>
<evidence type="ECO:0000256" key="5">
    <source>
        <dbReference type="ARBA" id="ARBA00022777"/>
    </source>
</evidence>
<comment type="caution">
    <text evidence="14">The sequence shown here is derived from an EMBL/GenBank/DDBJ whole genome shotgun (WGS) entry which is preliminary data.</text>
</comment>
<dbReference type="CDD" id="cd17574">
    <property type="entry name" value="REC_OmpR"/>
    <property type="match status" value="1"/>
</dbReference>
<evidence type="ECO:0000256" key="6">
    <source>
        <dbReference type="ARBA" id="ARBA00023015"/>
    </source>
</evidence>
<dbReference type="InterPro" id="IPR011006">
    <property type="entry name" value="CheY-like_superfamily"/>
</dbReference>
<dbReference type="Pfam" id="PF02518">
    <property type="entry name" value="HATPase_c"/>
    <property type="match status" value="1"/>
</dbReference>
<dbReference type="PROSITE" id="PS50109">
    <property type="entry name" value="HIS_KIN"/>
    <property type="match status" value="1"/>
</dbReference>
<dbReference type="GO" id="GO:0003700">
    <property type="term" value="F:DNA-binding transcription factor activity"/>
    <property type="evidence" value="ECO:0007669"/>
    <property type="project" value="InterPro"/>
</dbReference>
<dbReference type="Proteomes" id="UP000241964">
    <property type="component" value="Unassembled WGS sequence"/>
</dbReference>
<dbReference type="SUPFAM" id="SSF46689">
    <property type="entry name" value="Homeodomain-like"/>
    <property type="match status" value="1"/>
</dbReference>
<keyword evidence="5" id="KW-0418">Kinase</keyword>
<dbReference type="GO" id="GO:0043565">
    <property type="term" value="F:sequence-specific DNA binding"/>
    <property type="evidence" value="ECO:0007669"/>
    <property type="project" value="InterPro"/>
</dbReference>
<dbReference type="SUPFAM" id="SSF55874">
    <property type="entry name" value="ATPase domain of HSP90 chaperone/DNA topoisomerase II/histidine kinase"/>
    <property type="match status" value="1"/>
</dbReference>
<dbReference type="GO" id="GO:0000155">
    <property type="term" value="F:phosphorelay sensor kinase activity"/>
    <property type="evidence" value="ECO:0007669"/>
    <property type="project" value="InterPro"/>
</dbReference>
<organism evidence="14 15">
    <name type="scientific">Dyadobacter jiangsuensis</name>
    <dbReference type="NCBI Taxonomy" id="1591085"/>
    <lineage>
        <taxon>Bacteria</taxon>
        <taxon>Pseudomonadati</taxon>
        <taxon>Bacteroidota</taxon>
        <taxon>Cytophagia</taxon>
        <taxon>Cytophagales</taxon>
        <taxon>Spirosomataceae</taxon>
        <taxon>Dyadobacter</taxon>
    </lineage>
</organism>
<dbReference type="SUPFAM" id="SSF47384">
    <property type="entry name" value="Homodimeric domain of signal transducing histidine kinase"/>
    <property type="match status" value="1"/>
</dbReference>